<dbReference type="EMBL" id="KB445791">
    <property type="protein sequence ID" value="EMD41228.1"/>
    <property type="molecule type" value="Genomic_DNA"/>
</dbReference>
<evidence type="ECO:0000256" key="1">
    <source>
        <dbReference type="SAM" id="Phobius"/>
    </source>
</evidence>
<dbReference type="HOGENOM" id="CLU_667308_0_0_1"/>
<dbReference type="STRING" id="914234.M2QVU1"/>
<evidence type="ECO:0000313" key="2">
    <source>
        <dbReference type="EMBL" id="EMD41228.1"/>
    </source>
</evidence>
<protein>
    <submittedName>
        <fullName evidence="2">Uncharacterized protein</fullName>
    </submittedName>
</protein>
<keyword evidence="1" id="KW-0472">Membrane</keyword>
<feature type="transmembrane region" description="Helical" evidence="1">
    <location>
        <begin position="319"/>
        <end position="341"/>
    </location>
</feature>
<gene>
    <name evidence="2" type="ORF">CERSUDRAFT_109848</name>
</gene>
<feature type="transmembrane region" description="Helical" evidence="1">
    <location>
        <begin position="216"/>
        <end position="237"/>
    </location>
</feature>
<feature type="transmembrane region" description="Helical" evidence="1">
    <location>
        <begin position="108"/>
        <end position="132"/>
    </location>
</feature>
<feature type="transmembrane region" description="Helical" evidence="1">
    <location>
        <begin position="20"/>
        <end position="38"/>
    </location>
</feature>
<feature type="transmembrane region" description="Helical" evidence="1">
    <location>
        <begin position="286"/>
        <end position="307"/>
    </location>
</feature>
<evidence type="ECO:0000313" key="3">
    <source>
        <dbReference type="Proteomes" id="UP000016930"/>
    </source>
</evidence>
<accession>M2QVU1</accession>
<feature type="transmembrane region" description="Helical" evidence="1">
    <location>
        <begin position="59"/>
        <end position="88"/>
    </location>
</feature>
<name>M2QVU1_CERS8</name>
<feature type="transmembrane region" description="Helical" evidence="1">
    <location>
        <begin position="144"/>
        <end position="164"/>
    </location>
</feature>
<sequence>MSQIGDLPGGPVSMLQEREVLLAACTGACALIFYDHLLTIRPTFAHIYSRTRIRNVTPVTILFTVNRLALLFFAATMLYMLFGFGYVPSSASFSSSTPTSPSPLAPPAVTWTSPGCTVALNVWGGCGIVLTLTRAAFASLRIHAVTAGIWGLPFLVLGLSVASISSQVYTLVLSKPVVASIVPNTLSTWGQTPRRFCAFMALNNSWSESTQKRLDTLNLICTVSAACADMIVVLATWRKTYASVRLSRQTRRRRLEFGLGGRSLSGILIRDGAFSTRSFTKVSESATVAGTFHFMILALLPIATYLYSIATLTTVAGEIVLSILTAFQVPLLAITVSRFLLNLRGAAAHSGCSSSASTTPSFFELSFVSTRPGLRGPWLGSVVQEMGGSLEFAGDREHLDTAMSADADGDEE</sequence>
<keyword evidence="1" id="KW-0812">Transmembrane</keyword>
<keyword evidence="1" id="KW-1133">Transmembrane helix</keyword>
<proteinExistence type="predicted"/>
<dbReference type="Proteomes" id="UP000016930">
    <property type="component" value="Unassembled WGS sequence"/>
</dbReference>
<dbReference type="AlphaFoldDB" id="M2QVU1"/>
<keyword evidence="3" id="KW-1185">Reference proteome</keyword>
<organism evidence="2 3">
    <name type="scientific">Ceriporiopsis subvermispora (strain B)</name>
    <name type="common">White-rot fungus</name>
    <name type="synonym">Gelatoporia subvermispora</name>
    <dbReference type="NCBI Taxonomy" id="914234"/>
    <lineage>
        <taxon>Eukaryota</taxon>
        <taxon>Fungi</taxon>
        <taxon>Dikarya</taxon>
        <taxon>Basidiomycota</taxon>
        <taxon>Agaricomycotina</taxon>
        <taxon>Agaricomycetes</taxon>
        <taxon>Polyporales</taxon>
        <taxon>Gelatoporiaceae</taxon>
        <taxon>Gelatoporia</taxon>
    </lineage>
</organism>
<reference evidence="2 3" key="1">
    <citation type="journal article" date="2012" name="Proc. Natl. Acad. Sci. U.S.A.">
        <title>Comparative genomics of Ceriporiopsis subvermispora and Phanerochaete chrysosporium provide insight into selective ligninolysis.</title>
        <authorList>
            <person name="Fernandez-Fueyo E."/>
            <person name="Ruiz-Duenas F.J."/>
            <person name="Ferreira P."/>
            <person name="Floudas D."/>
            <person name="Hibbett D.S."/>
            <person name="Canessa P."/>
            <person name="Larrondo L.F."/>
            <person name="James T.Y."/>
            <person name="Seelenfreund D."/>
            <person name="Lobos S."/>
            <person name="Polanco R."/>
            <person name="Tello M."/>
            <person name="Honda Y."/>
            <person name="Watanabe T."/>
            <person name="Watanabe T."/>
            <person name="Ryu J.S."/>
            <person name="Kubicek C.P."/>
            <person name="Schmoll M."/>
            <person name="Gaskell J."/>
            <person name="Hammel K.E."/>
            <person name="St John F.J."/>
            <person name="Vanden Wymelenberg A."/>
            <person name="Sabat G."/>
            <person name="Splinter BonDurant S."/>
            <person name="Syed K."/>
            <person name="Yadav J.S."/>
            <person name="Doddapaneni H."/>
            <person name="Subramanian V."/>
            <person name="Lavin J.L."/>
            <person name="Oguiza J.A."/>
            <person name="Perez G."/>
            <person name="Pisabarro A.G."/>
            <person name="Ramirez L."/>
            <person name="Santoyo F."/>
            <person name="Master E."/>
            <person name="Coutinho P.M."/>
            <person name="Henrissat B."/>
            <person name="Lombard V."/>
            <person name="Magnuson J.K."/>
            <person name="Kuees U."/>
            <person name="Hori C."/>
            <person name="Igarashi K."/>
            <person name="Samejima M."/>
            <person name="Held B.W."/>
            <person name="Barry K.W."/>
            <person name="LaButti K.M."/>
            <person name="Lapidus A."/>
            <person name="Lindquist E.A."/>
            <person name="Lucas S.M."/>
            <person name="Riley R."/>
            <person name="Salamov A.A."/>
            <person name="Hoffmeister D."/>
            <person name="Schwenk D."/>
            <person name="Hadar Y."/>
            <person name="Yarden O."/>
            <person name="de Vries R.P."/>
            <person name="Wiebenga A."/>
            <person name="Stenlid J."/>
            <person name="Eastwood D."/>
            <person name="Grigoriev I.V."/>
            <person name="Berka R.M."/>
            <person name="Blanchette R.A."/>
            <person name="Kersten P."/>
            <person name="Martinez A.T."/>
            <person name="Vicuna R."/>
            <person name="Cullen D."/>
        </authorList>
    </citation>
    <scope>NUCLEOTIDE SEQUENCE [LARGE SCALE GENOMIC DNA]</scope>
    <source>
        <strain evidence="2 3">B</strain>
    </source>
</reference>